<proteinExistence type="predicted"/>
<gene>
    <name evidence="2" type="ORF">HanXRQr2_Chr10g0438051</name>
</gene>
<reference evidence="2" key="1">
    <citation type="journal article" date="2017" name="Nature">
        <title>The sunflower genome provides insights into oil metabolism, flowering and Asterid evolution.</title>
        <authorList>
            <person name="Badouin H."/>
            <person name="Gouzy J."/>
            <person name="Grassa C.J."/>
            <person name="Murat F."/>
            <person name="Staton S.E."/>
            <person name="Cottret L."/>
            <person name="Lelandais-Briere C."/>
            <person name="Owens G.L."/>
            <person name="Carrere S."/>
            <person name="Mayjonade B."/>
            <person name="Legrand L."/>
            <person name="Gill N."/>
            <person name="Kane N.C."/>
            <person name="Bowers J.E."/>
            <person name="Hubner S."/>
            <person name="Bellec A."/>
            <person name="Berard A."/>
            <person name="Berges H."/>
            <person name="Blanchet N."/>
            <person name="Boniface M.C."/>
            <person name="Brunel D."/>
            <person name="Catrice O."/>
            <person name="Chaidir N."/>
            <person name="Claudel C."/>
            <person name="Donnadieu C."/>
            <person name="Faraut T."/>
            <person name="Fievet G."/>
            <person name="Helmstetter N."/>
            <person name="King M."/>
            <person name="Knapp S.J."/>
            <person name="Lai Z."/>
            <person name="Le Paslier M.C."/>
            <person name="Lippi Y."/>
            <person name="Lorenzon L."/>
            <person name="Mandel J.R."/>
            <person name="Marage G."/>
            <person name="Marchand G."/>
            <person name="Marquand E."/>
            <person name="Bret-Mestries E."/>
            <person name="Morien E."/>
            <person name="Nambeesan S."/>
            <person name="Nguyen T."/>
            <person name="Pegot-Espagnet P."/>
            <person name="Pouilly N."/>
            <person name="Raftis F."/>
            <person name="Sallet E."/>
            <person name="Schiex T."/>
            <person name="Thomas J."/>
            <person name="Vandecasteele C."/>
            <person name="Vares D."/>
            <person name="Vear F."/>
            <person name="Vautrin S."/>
            <person name="Crespi M."/>
            <person name="Mangin B."/>
            <person name="Burke J.M."/>
            <person name="Salse J."/>
            <person name="Munos S."/>
            <person name="Vincourt P."/>
            <person name="Rieseberg L.H."/>
            <person name="Langlade N.B."/>
        </authorList>
    </citation>
    <scope>NUCLEOTIDE SEQUENCE</scope>
    <source>
        <tissue evidence="2">Leaves</tissue>
    </source>
</reference>
<dbReference type="Gramene" id="mRNA:HanXRQr2_Chr10g0438051">
    <property type="protein sequence ID" value="mRNA:HanXRQr2_Chr10g0438051"/>
    <property type="gene ID" value="HanXRQr2_Chr10g0438051"/>
</dbReference>
<name>A0A9K3HXI9_HELAN</name>
<dbReference type="EMBL" id="MNCJ02000325">
    <property type="protein sequence ID" value="KAF5786205.1"/>
    <property type="molecule type" value="Genomic_DNA"/>
</dbReference>
<feature type="region of interest" description="Disordered" evidence="1">
    <location>
        <begin position="107"/>
        <end position="168"/>
    </location>
</feature>
<feature type="compositionally biased region" description="Basic residues" evidence="1">
    <location>
        <begin position="141"/>
        <end position="150"/>
    </location>
</feature>
<feature type="region of interest" description="Disordered" evidence="1">
    <location>
        <begin position="42"/>
        <end position="80"/>
    </location>
</feature>
<organism evidence="2 3">
    <name type="scientific">Helianthus annuus</name>
    <name type="common">Common sunflower</name>
    <dbReference type="NCBI Taxonomy" id="4232"/>
    <lineage>
        <taxon>Eukaryota</taxon>
        <taxon>Viridiplantae</taxon>
        <taxon>Streptophyta</taxon>
        <taxon>Embryophyta</taxon>
        <taxon>Tracheophyta</taxon>
        <taxon>Spermatophyta</taxon>
        <taxon>Magnoliopsida</taxon>
        <taxon>eudicotyledons</taxon>
        <taxon>Gunneridae</taxon>
        <taxon>Pentapetalae</taxon>
        <taxon>asterids</taxon>
        <taxon>campanulids</taxon>
        <taxon>Asterales</taxon>
        <taxon>Asteraceae</taxon>
        <taxon>Asteroideae</taxon>
        <taxon>Heliantheae alliance</taxon>
        <taxon>Heliantheae</taxon>
        <taxon>Helianthus</taxon>
    </lineage>
</organism>
<evidence type="ECO:0000313" key="2">
    <source>
        <dbReference type="EMBL" id="KAF5786205.1"/>
    </source>
</evidence>
<evidence type="ECO:0000313" key="3">
    <source>
        <dbReference type="Proteomes" id="UP000215914"/>
    </source>
</evidence>
<comment type="caution">
    <text evidence="2">The sequence shown here is derived from an EMBL/GenBank/DDBJ whole genome shotgun (WGS) entry which is preliminary data.</text>
</comment>
<keyword evidence="3" id="KW-1185">Reference proteome</keyword>
<protein>
    <submittedName>
        <fullName evidence="2">Uncharacterized protein</fullName>
    </submittedName>
</protein>
<dbReference type="AlphaFoldDB" id="A0A9K3HXI9"/>
<evidence type="ECO:0000256" key="1">
    <source>
        <dbReference type="SAM" id="MobiDB-lite"/>
    </source>
</evidence>
<accession>A0A9K3HXI9</accession>
<sequence length="199" mass="21714">MGTIQKKPDEKLWYHRIVKNFVLLRDADLSLQPAVGAGELSNLGIGPEKKKRTTTAAAAPKKGDTKKTQPSKTKNVGGMKKGMRFSSDSWCDYVVVSDSLEGLAPAVIARRPKPEPKDTADIPPSNPDDPIDLESSPGHLVRTKAGKRKQASAEAEGQPAKKIQRRKITRKGNLDAFIPGSAPSKYHSCFLSPVRIEYL</sequence>
<reference evidence="2" key="2">
    <citation type="submission" date="2020-06" db="EMBL/GenBank/DDBJ databases">
        <title>Helianthus annuus Genome sequencing and assembly Release 2.</title>
        <authorList>
            <person name="Gouzy J."/>
            <person name="Langlade N."/>
            <person name="Munos S."/>
        </authorList>
    </citation>
    <scope>NUCLEOTIDE SEQUENCE</scope>
    <source>
        <tissue evidence="2">Leaves</tissue>
    </source>
</reference>
<dbReference type="Proteomes" id="UP000215914">
    <property type="component" value="Unassembled WGS sequence"/>
</dbReference>